<comment type="caution">
    <text evidence="6">The sequence shown here is derived from an EMBL/GenBank/DDBJ whole genome shotgun (WGS) entry which is preliminary data.</text>
</comment>
<keyword evidence="2" id="KW-0201">Cytochrome c-type biogenesis</keyword>
<dbReference type="PANTHER" id="PTHR42852">
    <property type="entry name" value="THIOL:DISULFIDE INTERCHANGE PROTEIN DSBE"/>
    <property type="match status" value="1"/>
</dbReference>
<dbReference type="PANTHER" id="PTHR42852:SF6">
    <property type="entry name" value="THIOL:DISULFIDE INTERCHANGE PROTEIN DSBE"/>
    <property type="match status" value="1"/>
</dbReference>
<dbReference type="InterPro" id="IPR013766">
    <property type="entry name" value="Thioredoxin_domain"/>
</dbReference>
<evidence type="ECO:0000256" key="4">
    <source>
        <dbReference type="ARBA" id="ARBA00023284"/>
    </source>
</evidence>
<dbReference type="InterPro" id="IPR036249">
    <property type="entry name" value="Thioredoxin-like_sf"/>
</dbReference>
<dbReference type="EMBL" id="JACOIK010000005">
    <property type="protein sequence ID" value="MBD1432874.1"/>
    <property type="molecule type" value="Genomic_DNA"/>
</dbReference>
<keyword evidence="7" id="KW-1185">Reference proteome</keyword>
<evidence type="ECO:0000313" key="6">
    <source>
        <dbReference type="EMBL" id="MBD1432874.1"/>
    </source>
</evidence>
<evidence type="ECO:0000313" key="7">
    <source>
        <dbReference type="Proteomes" id="UP000602759"/>
    </source>
</evidence>
<evidence type="ECO:0000256" key="1">
    <source>
        <dbReference type="ARBA" id="ARBA00004196"/>
    </source>
</evidence>
<comment type="subcellular location">
    <subcellularLocation>
        <location evidence="1">Cell envelope</location>
    </subcellularLocation>
</comment>
<evidence type="ECO:0000256" key="3">
    <source>
        <dbReference type="ARBA" id="ARBA00023157"/>
    </source>
</evidence>
<dbReference type="Pfam" id="PF00578">
    <property type="entry name" value="AhpC-TSA"/>
    <property type="match status" value="1"/>
</dbReference>
<evidence type="ECO:0000259" key="5">
    <source>
        <dbReference type="PROSITE" id="PS51352"/>
    </source>
</evidence>
<gene>
    <name evidence="6" type="ORF">H8B06_08565</name>
</gene>
<proteinExistence type="predicted"/>
<dbReference type="InterPro" id="IPR050553">
    <property type="entry name" value="Thioredoxin_ResA/DsbE_sf"/>
</dbReference>
<dbReference type="InterPro" id="IPR000866">
    <property type="entry name" value="AhpC/TSA"/>
</dbReference>
<keyword evidence="4" id="KW-0676">Redox-active center</keyword>
<feature type="domain" description="Thioredoxin" evidence="5">
    <location>
        <begin position="247"/>
        <end position="385"/>
    </location>
</feature>
<keyword evidence="3" id="KW-1015">Disulfide bond</keyword>
<reference evidence="6 7" key="1">
    <citation type="submission" date="2020-08" db="EMBL/GenBank/DDBJ databases">
        <title>Sphingobacterium sp. DN00404 isolated from aquaculture water.</title>
        <authorList>
            <person name="Zhang M."/>
        </authorList>
    </citation>
    <scope>NUCLEOTIDE SEQUENCE [LARGE SCALE GENOMIC DNA]</scope>
    <source>
        <strain evidence="6 7">DN00404</strain>
    </source>
</reference>
<dbReference type="CDD" id="cd02966">
    <property type="entry name" value="TlpA_like_family"/>
    <property type="match status" value="1"/>
</dbReference>
<accession>A0ABR7YNL9</accession>
<dbReference type="RefSeq" id="WP_190993862.1">
    <property type="nucleotide sequence ID" value="NZ_JACOIK010000005.1"/>
</dbReference>
<protein>
    <submittedName>
        <fullName evidence="6">TlpA family protein disulfide reductase</fullName>
    </submittedName>
</protein>
<sequence length="390" mass="44874">MADTAVSTISHSLHIPKGSWENTYGKQKLEDLDCDSAFFLHAPVDYFQTIFQAFKREDMSRDFLENQIAKWGLDTLELTPVTIRSYISALIAYQNGEALLIIDSNNNGSFSDDRILSQETVNESRTHRILYERPREGKVVQDSLTIHIENVNFPDKIIRFRFVEKREGYFKLAGKRYKVTLEALLNDYDFSELSTLKIDDQEKTIGEFSLNHLITVDENLVYQVFSISRDGGVIELKRYKHKKLSSLQIGNFMPPFSARSINGNITHSDDFKGKYVLVYFWNSSCAGSTYLLKEHVDSLISSNQDLTLLSIALDKLEHLPLSYIQEESLHNLIVEPANGQLNQIFQIKIFPTYYLINPDGKILLKSERGVDTRTFNENILKAIRTDRDDF</sequence>
<dbReference type="Proteomes" id="UP000602759">
    <property type="component" value="Unassembled WGS sequence"/>
</dbReference>
<name>A0ABR7YNL9_9SPHI</name>
<dbReference type="SUPFAM" id="SSF52833">
    <property type="entry name" value="Thioredoxin-like"/>
    <property type="match status" value="1"/>
</dbReference>
<organism evidence="6 7">
    <name type="scientific">Sphingobacterium micropteri</name>
    <dbReference type="NCBI Taxonomy" id="2763501"/>
    <lineage>
        <taxon>Bacteria</taxon>
        <taxon>Pseudomonadati</taxon>
        <taxon>Bacteroidota</taxon>
        <taxon>Sphingobacteriia</taxon>
        <taxon>Sphingobacteriales</taxon>
        <taxon>Sphingobacteriaceae</taxon>
        <taxon>Sphingobacterium</taxon>
    </lineage>
</organism>
<dbReference type="Gene3D" id="3.40.30.10">
    <property type="entry name" value="Glutaredoxin"/>
    <property type="match status" value="1"/>
</dbReference>
<evidence type="ECO:0000256" key="2">
    <source>
        <dbReference type="ARBA" id="ARBA00022748"/>
    </source>
</evidence>
<dbReference type="PROSITE" id="PS51352">
    <property type="entry name" value="THIOREDOXIN_2"/>
    <property type="match status" value="1"/>
</dbReference>